<dbReference type="RefSeq" id="WP_089669611.1">
    <property type="nucleotide sequence ID" value="NZ_FOJA01000001.1"/>
</dbReference>
<dbReference type="Pfam" id="PF24020">
    <property type="entry name" value="DUF7333"/>
    <property type="match status" value="1"/>
</dbReference>
<keyword evidence="1" id="KW-1133">Transmembrane helix</keyword>
<keyword evidence="3" id="KW-1185">Reference proteome</keyword>
<evidence type="ECO:0000256" key="1">
    <source>
        <dbReference type="SAM" id="Phobius"/>
    </source>
</evidence>
<dbReference type="AlphaFoldDB" id="A0A1I0Q9E7"/>
<keyword evidence="1" id="KW-0812">Transmembrane</keyword>
<evidence type="ECO:0000313" key="2">
    <source>
        <dbReference type="EMBL" id="SEW23643.1"/>
    </source>
</evidence>
<keyword evidence="1" id="KW-0472">Membrane</keyword>
<protein>
    <submittedName>
        <fullName evidence="2">Uncharacterized protein</fullName>
    </submittedName>
</protein>
<organism evidence="2 3">
    <name type="scientific">Halobacterium jilantaiense</name>
    <dbReference type="NCBI Taxonomy" id="355548"/>
    <lineage>
        <taxon>Archaea</taxon>
        <taxon>Methanobacteriati</taxon>
        <taxon>Methanobacteriota</taxon>
        <taxon>Stenosarchaea group</taxon>
        <taxon>Halobacteria</taxon>
        <taxon>Halobacteriales</taxon>
        <taxon>Halobacteriaceae</taxon>
        <taxon>Halobacterium</taxon>
    </lineage>
</organism>
<accession>A0A1I0Q9E7</accession>
<dbReference type="OrthoDB" id="214577at2157"/>
<dbReference type="Proteomes" id="UP000198518">
    <property type="component" value="Unassembled WGS sequence"/>
</dbReference>
<dbReference type="EMBL" id="FOJA01000001">
    <property type="protein sequence ID" value="SEW23643.1"/>
    <property type="molecule type" value="Genomic_DNA"/>
</dbReference>
<feature type="transmembrane region" description="Helical" evidence="1">
    <location>
        <begin position="34"/>
        <end position="54"/>
    </location>
</feature>
<evidence type="ECO:0000313" key="3">
    <source>
        <dbReference type="Proteomes" id="UP000198518"/>
    </source>
</evidence>
<proteinExistence type="predicted"/>
<name>A0A1I0Q9E7_9EURY</name>
<dbReference type="STRING" id="355548.SAMN04487945_2404"/>
<sequence>MRFDFARAVGLLVLLVAAGTVGLASADFMETDTVFMMVLPSMILFAAVSFLLGMKHGEYRTAP</sequence>
<gene>
    <name evidence="2" type="ORF">SAMN04487945_2404</name>
</gene>
<dbReference type="InterPro" id="IPR055757">
    <property type="entry name" value="DUF7333"/>
</dbReference>
<reference evidence="2 3" key="1">
    <citation type="submission" date="2016-10" db="EMBL/GenBank/DDBJ databases">
        <authorList>
            <person name="de Groot N.N."/>
        </authorList>
    </citation>
    <scope>NUCLEOTIDE SEQUENCE [LARGE SCALE GENOMIC DNA]</scope>
    <source>
        <strain evidence="2 3">CGMCC 1.5337</strain>
    </source>
</reference>